<proteinExistence type="predicted"/>
<evidence type="ECO:0000313" key="2">
    <source>
        <dbReference type="EMBL" id="HIT37716.1"/>
    </source>
</evidence>
<dbReference type="InterPro" id="IPR010982">
    <property type="entry name" value="Lambda_DNA-bd_dom_sf"/>
</dbReference>
<dbReference type="Proteomes" id="UP000886833">
    <property type="component" value="Unassembled WGS sequence"/>
</dbReference>
<evidence type="ECO:0000259" key="1">
    <source>
        <dbReference type="PROSITE" id="PS50943"/>
    </source>
</evidence>
<evidence type="ECO:0000313" key="3">
    <source>
        <dbReference type="Proteomes" id="UP000886833"/>
    </source>
</evidence>
<dbReference type="PROSITE" id="PS50943">
    <property type="entry name" value="HTH_CROC1"/>
    <property type="match status" value="1"/>
</dbReference>
<comment type="caution">
    <text evidence="2">The sequence shown here is derived from an EMBL/GenBank/DDBJ whole genome shotgun (WGS) entry which is preliminary data.</text>
</comment>
<name>A0A9D1GBF0_9FIRM</name>
<dbReference type="InterPro" id="IPR001387">
    <property type="entry name" value="Cro/C1-type_HTH"/>
</dbReference>
<dbReference type="EMBL" id="DVKQ01000059">
    <property type="protein sequence ID" value="HIT37716.1"/>
    <property type="molecule type" value="Genomic_DNA"/>
</dbReference>
<reference evidence="2" key="2">
    <citation type="journal article" date="2021" name="PeerJ">
        <title>Extensive microbial diversity within the chicken gut microbiome revealed by metagenomics and culture.</title>
        <authorList>
            <person name="Gilroy R."/>
            <person name="Ravi A."/>
            <person name="Getino M."/>
            <person name="Pursley I."/>
            <person name="Horton D.L."/>
            <person name="Alikhan N.F."/>
            <person name="Baker D."/>
            <person name="Gharbi K."/>
            <person name="Hall N."/>
            <person name="Watson M."/>
            <person name="Adriaenssens E.M."/>
            <person name="Foster-Nyarko E."/>
            <person name="Jarju S."/>
            <person name="Secka A."/>
            <person name="Antonio M."/>
            <person name="Oren A."/>
            <person name="Chaudhuri R.R."/>
            <person name="La Ragione R."/>
            <person name="Hildebrand F."/>
            <person name="Pallen M.J."/>
        </authorList>
    </citation>
    <scope>NUCLEOTIDE SEQUENCE</scope>
    <source>
        <strain evidence="2">CHK195-26880</strain>
    </source>
</reference>
<sequence>MNKIKDEKRIMELEYKLICDFIKLRGELGLSQQKMADEVGVVREMIAVIENRKKHPQINTLIKILEPFGYTLSITKIKEEDNEK</sequence>
<organism evidence="2 3">
    <name type="scientific">Candidatus Onthousia faecipullorum</name>
    <dbReference type="NCBI Taxonomy" id="2840887"/>
    <lineage>
        <taxon>Bacteria</taxon>
        <taxon>Bacillati</taxon>
        <taxon>Bacillota</taxon>
        <taxon>Bacilli</taxon>
        <taxon>Candidatus Onthousia</taxon>
    </lineage>
</organism>
<accession>A0A9D1GBF0</accession>
<dbReference type="AlphaFoldDB" id="A0A9D1GBF0"/>
<dbReference type="CDD" id="cd00093">
    <property type="entry name" value="HTH_XRE"/>
    <property type="match status" value="1"/>
</dbReference>
<protein>
    <submittedName>
        <fullName evidence="2">Helix-turn-helix domain-containing protein</fullName>
    </submittedName>
</protein>
<feature type="domain" description="HTH cro/C1-type" evidence="1">
    <location>
        <begin position="21"/>
        <end position="77"/>
    </location>
</feature>
<dbReference type="GO" id="GO:0003677">
    <property type="term" value="F:DNA binding"/>
    <property type="evidence" value="ECO:0007669"/>
    <property type="project" value="InterPro"/>
</dbReference>
<dbReference type="SMART" id="SM00530">
    <property type="entry name" value="HTH_XRE"/>
    <property type="match status" value="1"/>
</dbReference>
<gene>
    <name evidence="2" type="ORF">IAB59_04510</name>
</gene>
<dbReference type="Pfam" id="PF12844">
    <property type="entry name" value="HTH_19"/>
    <property type="match status" value="1"/>
</dbReference>
<dbReference type="SUPFAM" id="SSF47413">
    <property type="entry name" value="lambda repressor-like DNA-binding domains"/>
    <property type="match status" value="1"/>
</dbReference>
<reference evidence="2" key="1">
    <citation type="submission" date="2020-10" db="EMBL/GenBank/DDBJ databases">
        <authorList>
            <person name="Gilroy R."/>
        </authorList>
    </citation>
    <scope>NUCLEOTIDE SEQUENCE</scope>
    <source>
        <strain evidence="2">CHK195-26880</strain>
    </source>
</reference>
<dbReference type="Gene3D" id="1.10.260.40">
    <property type="entry name" value="lambda repressor-like DNA-binding domains"/>
    <property type="match status" value="1"/>
</dbReference>